<reference evidence="3 4" key="1">
    <citation type="submission" date="2018-06" db="EMBL/GenBank/DDBJ databases">
        <authorList>
            <consortium name="Pathogen Informatics"/>
            <person name="Doyle S."/>
        </authorList>
    </citation>
    <scope>NUCLEOTIDE SEQUENCE [LARGE SCALE GENOMIC DNA]</scope>
    <source>
        <strain evidence="3 4">NCTC8603</strain>
    </source>
</reference>
<evidence type="ECO:0000313" key="3">
    <source>
        <dbReference type="EMBL" id="STK58121.1"/>
    </source>
</evidence>
<name>A0AB38GRC8_ECOLX</name>
<comment type="similarity">
    <text evidence="1 2">Belongs to the phD/YefM antitoxin family.</text>
</comment>
<comment type="function">
    <text evidence="2">Antitoxin component of a type II toxin-antitoxin (TA) system.</text>
</comment>
<dbReference type="SUPFAM" id="SSF143120">
    <property type="entry name" value="YefM-like"/>
    <property type="match status" value="1"/>
</dbReference>
<comment type="caution">
    <text evidence="3">The sequence shown here is derived from an EMBL/GenBank/DDBJ whole genome shotgun (WGS) entry which is preliminary data.</text>
</comment>
<proteinExistence type="inferred from homology"/>
<dbReference type="Proteomes" id="UP000255153">
    <property type="component" value="Unassembled WGS sequence"/>
</dbReference>
<evidence type="ECO:0000256" key="2">
    <source>
        <dbReference type="RuleBase" id="RU362080"/>
    </source>
</evidence>
<dbReference type="InterPro" id="IPR036165">
    <property type="entry name" value="YefM-like_sf"/>
</dbReference>
<organism evidence="3 4">
    <name type="scientific">Escherichia coli</name>
    <dbReference type="NCBI Taxonomy" id="562"/>
    <lineage>
        <taxon>Bacteria</taxon>
        <taxon>Pseudomonadati</taxon>
        <taxon>Pseudomonadota</taxon>
        <taxon>Gammaproteobacteria</taxon>
        <taxon>Enterobacterales</taxon>
        <taxon>Enterobacteriaceae</taxon>
        <taxon>Escherichia</taxon>
    </lineage>
</organism>
<evidence type="ECO:0000313" key="4">
    <source>
        <dbReference type="Proteomes" id="UP000255153"/>
    </source>
</evidence>
<dbReference type="Pfam" id="PF02604">
    <property type="entry name" value="PhdYeFM_antitox"/>
    <property type="match status" value="1"/>
</dbReference>
<evidence type="ECO:0000256" key="1">
    <source>
        <dbReference type="ARBA" id="ARBA00009981"/>
    </source>
</evidence>
<dbReference type="InterPro" id="IPR006442">
    <property type="entry name" value="Antitoxin_Phd/YefM"/>
</dbReference>
<dbReference type="Gene3D" id="3.40.1620.10">
    <property type="entry name" value="YefM-like domain"/>
    <property type="match status" value="1"/>
</dbReference>
<protein>
    <recommendedName>
        <fullName evidence="2">Antitoxin</fullName>
    </recommendedName>
</protein>
<gene>
    <name evidence="3" type="ORF">NCTC8603_00146</name>
</gene>
<dbReference type="EMBL" id="UGEE01000003">
    <property type="protein sequence ID" value="STK58121.1"/>
    <property type="molecule type" value="Genomic_DNA"/>
</dbReference>
<dbReference type="NCBIfam" id="TIGR01552">
    <property type="entry name" value="phd_fam"/>
    <property type="match status" value="1"/>
</dbReference>
<accession>A0AB38GRC8</accession>
<sequence>MQSINFRTARGNLSEVLNNVEAGEEVEITRRGREPAVIVSKATFEAYKKAALDAEFASLLTPWNPPIRNWLTDNEAYITGRTYCAS</sequence>
<dbReference type="AlphaFoldDB" id="A0AB38GRC8"/>